<reference evidence="1 2" key="1">
    <citation type="journal article" date="2016" name="Genome Announc.">
        <title>Draft Whole-Genome Sequence of Trichoderma gamsii T6085, a Promising Biocontrol Agent of Fusarium Head Blight on Wheat.</title>
        <authorList>
            <person name="Baroncelli R."/>
            <person name="Zapparata A."/>
            <person name="Piaggeschi G."/>
            <person name="Sarrocco S."/>
            <person name="Vannacci G."/>
        </authorList>
    </citation>
    <scope>NUCLEOTIDE SEQUENCE [LARGE SCALE GENOMIC DNA]</scope>
    <source>
        <strain evidence="1 2">T6085</strain>
    </source>
</reference>
<dbReference type="AlphaFoldDB" id="A0A2P4ZWY1"/>
<dbReference type="GeneID" id="36347415"/>
<protein>
    <submittedName>
        <fullName evidence="1">Uncharacterized protein</fullName>
    </submittedName>
</protein>
<proteinExistence type="predicted"/>
<dbReference type="EMBL" id="JPDN02000006">
    <property type="protein sequence ID" value="PON28781.1"/>
    <property type="molecule type" value="Genomic_DNA"/>
</dbReference>
<evidence type="ECO:0000313" key="2">
    <source>
        <dbReference type="Proteomes" id="UP000054821"/>
    </source>
</evidence>
<gene>
    <name evidence="1" type="ORF">TGAM01_v202628</name>
</gene>
<comment type="caution">
    <text evidence="1">The sequence shown here is derived from an EMBL/GenBank/DDBJ whole genome shotgun (WGS) entry which is preliminary data.</text>
</comment>
<evidence type="ECO:0000313" key="1">
    <source>
        <dbReference type="EMBL" id="PON28781.1"/>
    </source>
</evidence>
<dbReference type="RefSeq" id="XP_024406271.1">
    <property type="nucleotide sequence ID" value="XM_024549032.1"/>
</dbReference>
<organism evidence="1 2">
    <name type="scientific">Trichoderma gamsii</name>
    <dbReference type="NCBI Taxonomy" id="398673"/>
    <lineage>
        <taxon>Eukaryota</taxon>
        <taxon>Fungi</taxon>
        <taxon>Dikarya</taxon>
        <taxon>Ascomycota</taxon>
        <taxon>Pezizomycotina</taxon>
        <taxon>Sordariomycetes</taxon>
        <taxon>Hypocreomycetidae</taxon>
        <taxon>Hypocreales</taxon>
        <taxon>Hypocreaceae</taxon>
        <taxon>Trichoderma</taxon>
    </lineage>
</organism>
<accession>A0A2P4ZWY1</accession>
<name>A0A2P4ZWY1_9HYPO</name>
<sequence>MHSTIHATHLMAYNANVDQISRVDLMQTRHQAAFGNASLSSVG</sequence>
<keyword evidence="2" id="KW-1185">Reference proteome</keyword>
<dbReference type="Proteomes" id="UP000054821">
    <property type="component" value="Unassembled WGS sequence"/>
</dbReference>